<evidence type="ECO:0000256" key="1">
    <source>
        <dbReference type="ARBA" id="ARBA00022741"/>
    </source>
</evidence>
<dbReference type="GO" id="GO:0016787">
    <property type="term" value="F:hydrolase activity"/>
    <property type="evidence" value="ECO:0007669"/>
    <property type="project" value="UniProtKB-KW"/>
</dbReference>
<evidence type="ECO:0000259" key="5">
    <source>
        <dbReference type="Pfam" id="PF13087"/>
    </source>
</evidence>
<evidence type="ECO:0000256" key="2">
    <source>
        <dbReference type="ARBA" id="ARBA00022801"/>
    </source>
</evidence>
<keyword evidence="4" id="KW-0067">ATP-binding</keyword>
<evidence type="ECO:0000256" key="4">
    <source>
        <dbReference type="ARBA" id="ARBA00022840"/>
    </source>
</evidence>
<name>X1CRQ3_9ZZZZ</name>
<dbReference type="AlphaFoldDB" id="X1CRQ3"/>
<gene>
    <name evidence="6" type="ORF">S01H4_54156</name>
</gene>
<organism evidence="6">
    <name type="scientific">marine sediment metagenome</name>
    <dbReference type="NCBI Taxonomy" id="412755"/>
    <lineage>
        <taxon>unclassified sequences</taxon>
        <taxon>metagenomes</taxon>
        <taxon>ecological metagenomes</taxon>
    </lineage>
</organism>
<dbReference type="SUPFAM" id="SSF52540">
    <property type="entry name" value="P-loop containing nucleoside triphosphate hydrolases"/>
    <property type="match status" value="1"/>
</dbReference>
<dbReference type="InterPro" id="IPR050534">
    <property type="entry name" value="Coronavir_polyprotein_1ab"/>
</dbReference>
<evidence type="ECO:0000256" key="3">
    <source>
        <dbReference type="ARBA" id="ARBA00022806"/>
    </source>
</evidence>
<dbReference type="InterPro" id="IPR041679">
    <property type="entry name" value="DNA2/NAM7-like_C"/>
</dbReference>
<keyword evidence="3" id="KW-0347">Helicase</keyword>
<accession>X1CRQ3</accession>
<feature type="non-terminal residue" evidence="6">
    <location>
        <position position="1"/>
    </location>
</feature>
<feature type="domain" description="DNA2/NAM7 helicase-like C-terminal" evidence="5">
    <location>
        <begin position="3"/>
        <end position="61"/>
    </location>
</feature>
<evidence type="ECO:0000313" key="6">
    <source>
        <dbReference type="EMBL" id="GAH11111.1"/>
    </source>
</evidence>
<dbReference type="InterPro" id="IPR027417">
    <property type="entry name" value="P-loop_NTPase"/>
</dbReference>
<reference evidence="6" key="1">
    <citation type="journal article" date="2014" name="Front. Microbiol.">
        <title>High frequency of phylogenetically diverse reductive dehalogenase-homologous genes in deep subseafloor sedimentary metagenomes.</title>
        <authorList>
            <person name="Kawai M."/>
            <person name="Futagami T."/>
            <person name="Toyoda A."/>
            <person name="Takaki Y."/>
            <person name="Nishi S."/>
            <person name="Hori S."/>
            <person name="Arai W."/>
            <person name="Tsubouchi T."/>
            <person name="Morono Y."/>
            <person name="Uchiyama I."/>
            <person name="Ito T."/>
            <person name="Fujiyama A."/>
            <person name="Inagaki F."/>
            <person name="Takami H."/>
        </authorList>
    </citation>
    <scope>NUCLEOTIDE SEQUENCE</scope>
    <source>
        <strain evidence="6">Expedition CK06-06</strain>
    </source>
</reference>
<protein>
    <recommendedName>
        <fullName evidence="5">DNA2/NAM7 helicase-like C-terminal domain-containing protein</fullName>
    </recommendedName>
</protein>
<keyword evidence="1" id="KW-0547">Nucleotide-binding</keyword>
<sequence length="93" mass="10295">KLIRAGTVDKFQGQEAPVVIYSMTTSVPEDAPHGMEFLYSLNRLNVATSRARCACILVANPRLFKPECKTPRQMQLANALCRYVELAQAAPLT</sequence>
<dbReference type="GO" id="GO:0043139">
    <property type="term" value="F:5'-3' DNA helicase activity"/>
    <property type="evidence" value="ECO:0007669"/>
    <property type="project" value="TreeGrafter"/>
</dbReference>
<keyword evidence="2" id="KW-0378">Hydrolase</keyword>
<dbReference type="GO" id="GO:0005524">
    <property type="term" value="F:ATP binding"/>
    <property type="evidence" value="ECO:0007669"/>
    <property type="project" value="UniProtKB-KW"/>
</dbReference>
<dbReference type="Gene3D" id="3.40.50.300">
    <property type="entry name" value="P-loop containing nucleotide triphosphate hydrolases"/>
    <property type="match status" value="1"/>
</dbReference>
<proteinExistence type="predicted"/>
<comment type="caution">
    <text evidence="6">The sequence shown here is derived from an EMBL/GenBank/DDBJ whole genome shotgun (WGS) entry which is preliminary data.</text>
</comment>
<dbReference type="Pfam" id="PF13087">
    <property type="entry name" value="AAA_12"/>
    <property type="match status" value="1"/>
</dbReference>
<dbReference type="PANTHER" id="PTHR43788">
    <property type="entry name" value="DNA2/NAM7 HELICASE FAMILY MEMBER"/>
    <property type="match status" value="1"/>
</dbReference>
<dbReference type="EMBL" id="BART01031141">
    <property type="protein sequence ID" value="GAH11111.1"/>
    <property type="molecule type" value="Genomic_DNA"/>
</dbReference>
<dbReference type="PANTHER" id="PTHR43788:SF8">
    <property type="entry name" value="DNA-BINDING PROTEIN SMUBP-2"/>
    <property type="match status" value="1"/>
</dbReference>